<evidence type="ECO:0000313" key="2">
    <source>
        <dbReference type="EMBL" id="MDT0353873.1"/>
    </source>
</evidence>
<feature type="transmembrane region" description="Helical" evidence="1">
    <location>
        <begin position="42"/>
        <end position="63"/>
    </location>
</feature>
<keyword evidence="1" id="KW-0472">Membrane</keyword>
<evidence type="ECO:0000313" key="3">
    <source>
        <dbReference type="Proteomes" id="UP001183202"/>
    </source>
</evidence>
<gene>
    <name evidence="2" type="ORF">RM445_30745</name>
</gene>
<keyword evidence="3" id="KW-1185">Reference proteome</keyword>
<keyword evidence="1" id="KW-1133">Transmembrane helix</keyword>
<comment type="caution">
    <text evidence="2">The sequence shown here is derived from an EMBL/GenBank/DDBJ whole genome shotgun (WGS) entry which is preliminary data.</text>
</comment>
<protein>
    <submittedName>
        <fullName evidence="2">Uncharacterized protein</fullName>
    </submittedName>
</protein>
<reference evidence="3" key="1">
    <citation type="submission" date="2023-07" db="EMBL/GenBank/DDBJ databases">
        <title>30 novel species of actinomycetes from the DSMZ collection.</title>
        <authorList>
            <person name="Nouioui I."/>
        </authorList>
    </citation>
    <scope>NUCLEOTIDE SEQUENCE [LARGE SCALE GENOMIC DNA]</scope>
    <source>
        <strain evidence="3">DSM 45834</strain>
    </source>
</reference>
<dbReference type="EMBL" id="JAVREJ010000049">
    <property type="protein sequence ID" value="MDT0353873.1"/>
    <property type="molecule type" value="Genomic_DNA"/>
</dbReference>
<accession>A0ABU2NLF9</accession>
<name>A0ABU2NLF9_9PSEU</name>
<dbReference type="Proteomes" id="UP001183202">
    <property type="component" value="Unassembled WGS sequence"/>
</dbReference>
<proteinExistence type="predicted"/>
<organism evidence="2 3">
    <name type="scientific">Pseudonocardia charpentierae</name>
    <dbReference type="NCBI Taxonomy" id="3075545"/>
    <lineage>
        <taxon>Bacteria</taxon>
        <taxon>Bacillati</taxon>
        <taxon>Actinomycetota</taxon>
        <taxon>Actinomycetes</taxon>
        <taxon>Pseudonocardiales</taxon>
        <taxon>Pseudonocardiaceae</taxon>
        <taxon>Pseudonocardia</taxon>
    </lineage>
</organism>
<feature type="transmembrane region" description="Helical" evidence="1">
    <location>
        <begin position="113"/>
        <end position="137"/>
    </location>
</feature>
<keyword evidence="1" id="KW-0812">Transmembrane</keyword>
<feature type="transmembrane region" description="Helical" evidence="1">
    <location>
        <begin position="75"/>
        <end position="93"/>
    </location>
</feature>
<evidence type="ECO:0000256" key="1">
    <source>
        <dbReference type="SAM" id="Phobius"/>
    </source>
</evidence>
<sequence length="140" mass="14875">MLLELVITLSIALGTALLQTTMKGISRTNLPGKNHGLKIDDALFWSDWTIAGCLALVGSVAVAASQGVVAIPSHVWLGFTALALGCSVFPFFLRVYAYAPRAQLKSWGWRGTGWVLVANAVGVVYLLAAVLAGVDIYEAR</sequence>